<evidence type="ECO:0000313" key="2">
    <source>
        <dbReference type="EMBL" id="KAG1574063.1"/>
    </source>
</evidence>
<evidence type="ECO:0000256" key="1">
    <source>
        <dbReference type="SAM" id="MobiDB-lite"/>
    </source>
</evidence>
<dbReference type="EMBL" id="JAANIU010000212">
    <property type="protein sequence ID" value="KAG1574063.1"/>
    <property type="molecule type" value="Genomic_DNA"/>
</dbReference>
<evidence type="ECO:0000313" key="3">
    <source>
        <dbReference type="Proteomes" id="UP000740926"/>
    </source>
</evidence>
<sequence length="116" mass="13105">MRCSSVIHVVTKKPSPKKQKGPKTQITKTAKPKKRKLARGKEQRVGDIIIEVLTLEYVDIKENNAIENNKPVAKGTTTAHFVKFMNELLDIMNMNESLMGSYLVMNNCATHKSHIQ</sequence>
<feature type="region of interest" description="Disordered" evidence="1">
    <location>
        <begin position="1"/>
        <end position="42"/>
    </location>
</feature>
<name>A0A9P6ZAX3_9FUNG</name>
<organism evidence="2 3">
    <name type="scientific">Rhizopus delemar</name>
    <dbReference type="NCBI Taxonomy" id="936053"/>
    <lineage>
        <taxon>Eukaryota</taxon>
        <taxon>Fungi</taxon>
        <taxon>Fungi incertae sedis</taxon>
        <taxon>Mucoromycota</taxon>
        <taxon>Mucoromycotina</taxon>
        <taxon>Mucoromycetes</taxon>
        <taxon>Mucorales</taxon>
        <taxon>Mucorineae</taxon>
        <taxon>Rhizopodaceae</taxon>
        <taxon>Rhizopus</taxon>
    </lineage>
</organism>
<keyword evidence="3" id="KW-1185">Reference proteome</keyword>
<evidence type="ECO:0008006" key="4">
    <source>
        <dbReference type="Google" id="ProtNLM"/>
    </source>
</evidence>
<proteinExistence type="predicted"/>
<protein>
    <recommendedName>
        <fullName evidence="4">Tc1-like transposase DDE domain-containing protein</fullName>
    </recommendedName>
</protein>
<feature type="compositionally biased region" description="Basic residues" evidence="1">
    <location>
        <begin position="10"/>
        <end position="21"/>
    </location>
</feature>
<accession>A0A9P6ZAX3</accession>
<dbReference type="Proteomes" id="UP000740926">
    <property type="component" value="Unassembled WGS sequence"/>
</dbReference>
<dbReference type="AlphaFoldDB" id="A0A9P6ZAX3"/>
<gene>
    <name evidence="2" type="ORF">G6F50_002290</name>
</gene>
<comment type="caution">
    <text evidence="2">The sequence shown here is derived from an EMBL/GenBank/DDBJ whole genome shotgun (WGS) entry which is preliminary data.</text>
</comment>
<reference evidence="2 3" key="1">
    <citation type="journal article" date="2020" name="Microb. Genom.">
        <title>Genetic diversity of clinical and environmental Mucorales isolates obtained from an investigation of mucormycosis cases among solid organ transplant recipients.</title>
        <authorList>
            <person name="Nguyen M.H."/>
            <person name="Kaul D."/>
            <person name="Muto C."/>
            <person name="Cheng S.J."/>
            <person name="Richter R.A."/>
            <person name="Bruno V.M."/>
            <person name="Liu G."/>
            <person name="Beyhan S."/>
            <person name="Sundermann A.J."/>
            <person name="Mounaud S."/>
            <person name="Pasculle A.W."/>
            <person name="Nierman W.C."/>
            <person name="Driscoll E."/>
            <person name="Cumbie R."/>
            <person name="Clancy C.J."/>
            <person name="Dupont C.L."/>
        </authorList>
    </citation>
    <scope>NUCLEOTIDE SEQUENCE [LARGE SCALE GENOMIC DNA]</scope>
    <source>
        <strain evidence="2 3">GL24</strain>
    </source>
</reference>